<protein>
    <submittedName>
        <fullName evidence="1">Set domain-containing protein</fullName>
    </submittedName>
</protein>
<dbReference type="AlphaFoldDB" id="A0A7J6VAT7"/>
<gene>
    <name evidence="1" type="ORF">FRX31_029083</name>
</gene>
<proteinExistence type="predicted"/>
<dbReference type="Proteomes" id="UP000554482">
    <property type="component" value="Unassembled WGS sequence"/>
</dbReference>
<dbReference type="EMBL" id="JABWDY010036310">
    <property type="protein sequence ID" value="KAF5181330.1"/>
    <property type="molecule type" value="Genomic_DNA"/>
</dbReference>
<reference evidence="1 2" key="1">
    <citation type="submission" date="2020-06" db="EMBL/GenBank/DDBJ databases">
        <title>Transcriptomic and genomic resources for Thalictrum thalictroides and T. hernandezii: Facilitating candidate gene discovery in an emerging model plant lineage.</title>
        <authorList>
            <person name="Arias T."/>
            <person name="Riano-Pachon D.M."/>
            <person name="Di Stilio V.S."/>
        </authorList>
    </citation>
    <scope>NUCLEOTIDE SEQUENCE [LARGE SCALE GENOMIC DNA]</scope>
    <source>
        <strain evidence="2">cv. WT478/WT964</strain>
        <tissue evidence="1">Leaves</tissue>
    </source>
</reference>
<comment type="caution">
    <text evidence="1">The sequence shown here is derived from an EMBL/GenBank/DDBJ whole genome shotgun (WGS) entry which is preliminary data.</text>
</comment>
<sequence length="244" mass="27625">ELLYLYGFVIDNNPDDYLMVHYPIEAFQSVPSADTKGRLLEIQKAEMRCLLPRTLLDQGFFPATPRQCEESSVLQGDRMCNYSWSGQREIPSYSSKLVFPEDFLTALRTIAMKEEELNKVSSLLEELIGPGEERRPSNAEVRAAIWEACGDSGALQLLVDLLQMKMMELEEGSGTEACDTALLEKALIIDIPEGSIRDTEVEGVNKMSRHRWSSIIYRRGQKQLARLFLMEAEHALQLCLSEEG</sequence>
<evidence type="ECO:0000313" key="2">
    <source>
        <dbReference type="Proteomes" id="UP000554482"/>
    </source>
</evidence>
<organism evidence="1 2">
    <name type="scientific">Thalictrum thalictroides</name>
    <name type="common">Rue-anemone</name>
    <name type="synonym">Anemone thalictroides</name>
    <dbReference type="NCBI Taxonomy" id="46969"/>
    <lineage>
        <taxon>Eukaryota</taxon>
        <taxon>Viridiplantae</taxon>
        <taxon>Streptophyta</taxon>
        <taxon>Embryophyta</taxon>
        <taxon>Tracheophyta</taxon>
        <taxon>Spermatophyta</taxon>
        <taxon>Magnoliopsida</taxon>
        <taxon>Ranunculales</taxon>
        <taxon>Ranunculaceae</taxon>
        <taxon>Thalictroideae</taxon>
        <taxon>Thalictrum</taxon>
    </lineage>
</organism>
<dbReference type="OrthoDB" id="42889at2759"/>
<evidence type="ECO:0000313" key="1">
    <source>
        <dbReference type="EMBL" id="KAF5181330.1"/>
    </source>
</evidence>
<name>A0A7J6VAT7_THATH</name>
<accession>A0A7J6VAT7</accession>
<keyword evidence="2" id="KW-1185">Reference proteome</keyword>
<feature type="non-terminal residue" evidence="1">
    <location>
        <position position="244"/>
    </location>
</feature>